<dbReference type="AlphaFoldDB" id="A0A146PWK5"/>
<accession>A0A146PWK5</accession>
<reference evidence="1" key="1">
    <citation type="submission" date="2015-01" db="EMBL/GenBank/DDBJ databases">
        <title>EvidentialGene: Evidence-directed Construction of Complete mRNA Transcriptomes without Genomes.</title>
        <authorList>
            <person name="Gilbert D.G."/>
        </authorList>
    </citation>
    <scope>NUCLEOTIDE SEQUENCE</scope>
</reference>
<sequence>MLVHSSSMPVRSCWILAITGTRCCIRQSRESQTCSMSDMSGEYATTGTLSASKNCVQIHLCSSSITDACPYHNPTATMGHTIHNINIRKPLTHTMPHTLSAICPEQCKPGFIHEENTSPTCRTPANVSICPLKSVTTTNWSQVETPMRTTSMQMSFPETVSDSLCRNSLVM</sequence>
<proteinExistence type="predicted"/>
<dbReference type="EMBL" id="GCES01125915">
    <property type="protein sequence ID" value="JAQ60407.1"/>
    <property type="molecule type" value="Transcribed_RNA"/>
</dbReference>
<evidence type="ECO:0000313" key="1">
    <source>
        <dbReference type="EMBL" id="JAQ48343.1"/>
    </source>
</evidence>
<protein>
    <submittedName>
        <fullName evidence="1">Uncharacterized protein</fullName>
    </submittedName>
</protein>
<name>A0A146PWK5_FUNHE</name>
<organism evidence="1">
    <name type="scientific">Fundulus heteroclitus</name>
    <name type="common">Killifish</name>
    <name type="synonym">Mummichog</name>
    <dbReference type="NCBI Taxonomy" id="8078"/>
    <lineage>
        <taxon>Eukaryota</taxon>
        <taxon>Metazoa</taxon>
        <taxon>Chordata</taxon>
        <taxon>Craniata</taxon>
        <taxon>Vertebrata</taxon>
        <taxon>Euteleostomi</taxon>
        <taxon>Actinopterygii</taxon>
        <taxon>Neopterygii</taxon>
        <taxon>Teleostei</taxon>
        <taxon>Neoteleostei</taxon>
        <taxon>Acanthomorphata</taxon>
        <taxon>Ovalentaria</taxon>
        <taxon>Atherinomorphae</taxon>
        <taxon>Cyprinodontiformes</taxon>
        <taxon>Fundulidae</taxon>
        <taxon>Fundulus</taxon>
    </lineage>
</organism>
<dbReference type="EMBL" id="GCES01137979">
    <property type="protein sequence ID" value="JAQ48343.1"/>
    <property type="molecule type" value="Transcribed_RNA"/>
</dbReference>